<evidence type="ECO:0000313" key="1">
    <source>
        <dbReference type="EMBL" id="EWC62564.1"/>
    </source>
</evidence>
<keyword evidence="2" id="KW-1185">Reference proteome</keyword>
<dbReference type="Proteomes" id="UP000019277">
    <property type="component" value="Unassembled WGS sequence"/>
</dbReference>
<sequence length="40" mass="4349">MDEDTTDVVEAVRRCSELADALARLVLGDPGPAPPPRCRR</sequence>
<comment type="caution">
    <text evidence="1">The sequence shown here is derived from an EMBL/GenBank/DDBJ whole genome shotgun (WGS) entry which is preliminary data.</text>
</comment>
<proteinExistence type="predicted"/>
<dbReference type="RefSeq" id="WP_267880594.1">
    <property type="nucleotide sequence ID" value="NZ_AYXG01000076.1"/>
</dbReference>
<reference evidence="1 2" key="1">
    <citation type="journal article" date="2014" name="Genome Announc.">
        <title>Draft Genome Sequence of the Antitrypanosomally Active Sponge-Associated Bacterium Actinokineospora sp. Strain EG49.</title>
        <authorList>
            <person name="Harjes J."/>
            <person name="Ryu T."/>
            <person name="Abdelmohsen U.R."/>
            <person name="Moitinho-Silva L."/>
            <person name="Horn H."/>
            <person name="Ravasi T."/>
            <person name="Hentschel U."/>
        </authorList>
    </citation>
    <scope>NUCLEOTIDE SEQUENCE [LARGE SCALE GENOMIC DNA]</scope>
    <source>
        <strain evidence="1 2">EG49</strain>
    </source>
</reference>
<organism evidence="1 2">
    <name type="scientific">Actinokineospora spheciospongiae</name>
    <dbReference type="NCBI Taxonomy" id="909613"/>
    <lineage>
        <taxon>Bacteria</taxon>
        <taxon>Bacillati</taxon>
        <taxon>Actinomycetota</taxon>
        <taxon>Actinomycetes</taxon>
        <taxon>Pseudonocardiales</taxon>
        <taxon>Pseudonocardiaceae</taxon>
        <taxon>Actinokineospora</taxon>
    </lineage>
</organism>
<protein>
    <submittedName>
        <fullName evidence="1">Uncharacterized protein</fullName>
    </submittedName>
</protein>
<evidence type="ECO:0000313" key="2">
    <source>
        <dbReference type="Proteomes" id="UP000019277"/>
    </source>
</evidence>
<accession>W7J996</accession>
<name>W7J996_9PSEU</name>
<gene>
    <name evidence="1" type="ORF">UO65_2154</name>
</gene>
<dbReference type="AlphaFoldDB" id="W7J996"/>
<dbReference type="STRING" id="909613.UO65_2154"/>
<dbReference type="EMBL" id="AYXG01000076">
    <property type="protein sequence ID" value="EWC62564.1"/>
    <property type="molecule type" value="Genomic_DNA"/>
</dbReference>